<evidence type="ECO:0000313" key="2">
    <source>
        <dbReference type="EMBL" id="WNZ22164.1"/>
    </source>
</evidence>
<dbReference type="Pfam" id="PF12697">
    <property type="entry name" value="Abhydrolase_6"/>
    <property type="match status" value="1"/>
</dbReference>
<dbReference type="InterPro" id="IPR050471">
    <property type="entry name" value="AB_hydrolase"/>
</dbReference>
<dbReference type="Gene3D" id="3.40.50.1820">
    <property type="entry name" value="alpha/beta hydrolase"/>
    <property type="match status" value="1"/>
</dbReference>
<dbReference type="GO" id="GO:0016787">
    <property type="term" value="F:hydrolase activity"/>
    <property type="evidence" value="ECO:0007669"/>
    <property type="project" value="UniProtKB-KW"/>
</dbReference>
<gene>
    <name evidence="2" type="ORF">HJG54_04320</name>
</gene>
<dbReference type="RefSeq" id="WP_316433556.1">
    <property type="nucleotide sequence ID" value="NZ_CP053586.1"/>
</dbReference>
<sequence>MYHVTSQDGTKIAFDRVGHGPPVIIVSGLLCDRSKTQELAEQLAQSFTVINFDRRGRGDSSDTDPYTVEREIEDIAALIKEVGGTASIYGHSSGAGLALNAAASGLAMTKLVLHEPPYGSDDEESQRSSRELAESVKAALSEGKRVDAITLFMTASGMPDEAIEDIRTDPTMLAIAPTMVYDHEVMGDFERGGTIPLELVKTIRIPTLVIAGGASPDFFRDAATRIAEILPQGKLIILDGQDHGASAEVVAPVVSAFFNDA</sequence>
<protein>
    <submittedName>
        <fullName evidence="2">Alpha/beta hydrolase</fullName>
    </submittedName>
</protein>
<organism evidence="2">
    <name type="scientific">Leptolyngbya sp. NK1-12</name>
    <dbReference type="NCBI Taxonomy" id="2547451"/>
    <lineage>
        <taxon>Bacteria</taxon>
        <taxon>Bacillati</taxon>
        <taxon>Cyanobacteriota</taxon>
        <taxon>Cyanophyceae</taxon>
        <taxon>Leptolyngbyales</taxon>
        <taxon>Leptolyngbyaceae</taxon>
        <taxon>Leptolyngbya group</taxon>
        <taxon>Leptolyngbya</taxon>
    </lineage>
</organism>
<dbReference type="EMBL" id="CP053586">
    <property type="protein sequence ID" value="WNZ22164.1"/>
    <property type="molecule type" value="Genomic_DNA"/>
</dbReference>
<name>A0AA96WBP4_9CYAN</name>
<dbReference type="PANTHER" id="PTHR43433">
    <property type="entry name" value="HYDROLASE, ALPHA/BETA FOLD FAMILY PROTEIN"/>
    <property type="match status" value="1"/>
</dbReference>
<dbReference type="SUPFAM" id="SSF53474">
    <property type="entry name" value="alpha/beta-Hydrolases"/>
    <property type="match status" value="1"/>
</dbReference>
<keyword evidence="2" id="KW-0378">Hydrolase</keyword>
<accession>A0AA96WBP4</accession>
<proteinExistence type="predicted"/>
<dbReference type="InterPro" id="IPR000073">
    <property type="entry name" value="AB_hydrolase_1"/>
</dbReference>
<feature type="domain" description="AB hydrolase-1" evidence="1">
    <location>
        <begin position="37"/>
        <end position="244"/>
    </location>
</feature>
<dbReference type="AlphaFoldDB" id="A0AA96WBP4"/>
<evidence type="ECO:0000259" key="1">
    <source>
        <dbReference type="Pfam" id="PF12697"/>
    </source>
</evidence>
<reference evidence="2" key="1">
    <citation type="submission" date="2020-05" db="EMBL/GenBank/DDBJ databases">
        <authorList>
            <person name="Zhu T."/>
            <person name="Keshari N."/>
            <person name="Lu X."/>
        </authorList>
    </citation>
    <scope>NUCLEOTIDE SEQUENCE</scope>
    <source>
        <strain evidence="2">NK1-12</strain>
    </source>
</reference>
<dbReference type="PANTHER" id="PTHR43433:SF5">
    <property type="entry name" value="AB HYDROLASE-1 DOMAIN-CONTAINING PROTEIN"/>
    <property type="match status" value="1"/>
</dbReference>
<dbReference type="InterPro" id="IPR029058">
    <property type="entry name" value="AB_hydrolase_fold"/>
</dbReference>